<feature type="compositionally biased region" description="Polar residues" evidence="6">
    <location>
        <begin position="270"/>
        <end position="279"/>
    </location>
</feature>
<gene>
    <name evidence="8" type="primary">prkC_12</name>
    <name evidence="8" type="ORF">Pla175_43300</name>
</gene>
<sequence>MRGRGYTPPSPCRCSIDDARAAAPEARSRALSDRPTAELLAIPGLSIQGQIGSGAFGAVYRARHLTLDVDVAVKVITAAHASGAGSERVLYEARLMARLDHPGLLRILDAGQVGSSVYLVLEYMDGGTCSGLSALPSDQGVGLLKQLLSATQSLHAAHVLHRDIKPAHCLRRSSDGRVKLADLGLAVDMEATRGRFQLAGTIPFMAPELFAFPPRYSERSDLYALGMTAACLLLAKPPFPAAAADQVIAWAKSGRRPRVADLRPDVPASVSATIDSMTEPSPEDRPANATEALKSIGGTPSDALLGPETAATLPEQTETRRFGGAATVRPSEILGPWRLGPEVYRSRNWLGRLVTHATTAKPARMMQLLPEGNLAGSSDFILAAAEKASRLRHDAVLAVLDWGRRHDRAYVVTDDHGLTLGSLVDGGKTLSEADALGFLRTLCVALAWLHEIGLVYQHIDPGALVVGRDARTAELRWPLYCVEAGGPTCDAQGAGRQVYAAAFAPPEVLDRSATRIMPSVDVFALGATFACLLAGRAAYASARKAGPGRIPDVAAASLGVTARTASLLAAMTAAAPDKRPAAKEVVDRVTEIAAGLGVMPPRTAAE</sequence>
<dbReference type="EC" id="2.7.11.1" evidence="8"/>
<dbReference type="InterPro" id="IPR011009">
    <property type="entry name" value="Kinase-like_dom_sf"/>
</dbReference>
<dbReference type="AlphaFoldDB" id="A0A518DHG7"/>
<dbReference type="SUPFAM" id="SSF56112">
    <property type="entry name" value="Protein kinase-like (PK-like)"/>
    <property type="match status" value="2"/>
</dbReference>
<dbReference type="OrthoDB" id="428645at2"/>
<dbReference type="Proteomes" id="UP000317429">
    <property type="component" value="Chromosome"/>
</dbReference>
<evidence type="ECO:0000313" key="9">
    <source>
        <dbReference type="Proteomes" id="UP000317429"/>
    </source>
</evidence>
<evidence type="ECO:0000256" key="2">
    <source>
        <dbReference type="ARBA" id="ARBA00022741"/>
    </source>
</evidence>
<proteinExistence type="predicted"/>
<dbReference type="RefSeq" id="WP_145290360.1">
    <property type="nucleotide sequence ID" value="NZ_CP036291.1"/>
</dbReference>
<dbReference type="PANTHER" id="PTHR43289:SF6">
    <property type="entry name" value="SERINE_THREONINE-PROTEIN KINASE NEKL-3"/>
    <property type="match status" value="1"/>
</dbReference>
<reference evidence="8 9" key="1">
    <citation type="submission" date="2019-02" db="EMBL/GenBank/DDBJ databases">
        <title>Deep-cultivation of Planctomycetes and their phenomic and genomic characterization uncovers novel biology.</title>
        <authorList>
            <person name="Wiegand S."/>
            <person name="Jogler M."/>
            <person name="Boedeker C."/>
            <person name="Pinto D."/>
            <person name="Vollmers J."/>
            <person name="Rivas-Marin E."/>
            <person name="Kohn T."/>
            <person name="Peeters S.H."/>
            <person name="Heuer A."/>
            <person name="Rast P."/>
            <person name="Oberbeckmann S."/>
            <person name="Bunk B."/>
            <person name="Jeske O."/>
            <person name="Meyerdierks A."/>
            <person name="Storesund J.E."/>
            <person name="Kallscheuer N."/>
            <person name="Luecker S."/>
            <person name="Lage O.M."/>
            <person name="Pohl T."/>
            <person name="Merkel B.J."/>
            <person name="Hornburger P."/>
            <person name="Mueller R.-W."/>
            <person name="Bruemmer F."/>
            <person name="Labrenz M."/>
            <person name="Spormann A.M."/>
            <person name="Op den Camp H."/>
            <person name="Overmann J."/>
            <person name="Amann R."/>
            <person name="Jetten M.S.M."/>
            <person name="Mascher T."/>
            <person name="Medema M.H."/>
            <person name="Devos D.P."/>
            <person name="Kaster A.-K."/>
            <person name="Ovreas L."/>
            <person name="Rohde M."/>
            <person name="Galperin M.Y."/>
            <person name="Jogler C."/>
        </authorList>
    </citation>
    <scope>NUCLEOTIDE SEQUENCE [LARGE SCALE GENOMIC DNA]</scope>
    <source>
        <strain evidence="8 9">Pla175</strain>
    </source>
</reference>
<feature type="region of interest" description="Disordered" evidence="6">
    <location>
        <begin position="266"/>
        <end position="288"/>
    </location>
</feature>
<protein>
    <submittedName>
        <fullName evidence="8">Serine/threonine-protein kinase PrkC</fullName>
        <ecNumber evidence="8">2.7.11.1</ecNumber>
    </submittedName>
</protein>
<evidence type="ECO:0000256" key="3">
    <source>
        <dbReference type="ARBA" id="ARBA00022777"/>
    </source>
</evidence>
<dbReference type="Gene3D" id="1.10.510.10">
    <property type="entry name" value="Transferase(Phosphotransferase) domain 1"/>
    <property type="match status" value="2"/>
</dbReference>
<evidence type="ECO:0000256" key="4">
    <source>
        <dbReference type="ARBA" id="ARBA00022840"/>
    </source>
</evidence>
<dbReference type="PROSITE" id="PS00107">
    <property type="entry name" value="PROTEIN_KINASE_ATP"/>
    <property type="match status" value="1"/>
</dbReference>
<evidence type="ECO:0000256" key="1">
    <source>
        <dbReference type="ARBA" id="ARBA00022679"/>
    </source>
</evidence>
<evidence type="ECO:0000259" key="7">
    <source>
        <dbReference type="PROSITE" id="PS50011"/>
    </source>
</evidence>
<dbReference type="Pfam" id="PF00069">
    <property type="entry name" value="Pkinase"/>
    <property type="match status" value="2"/>
</dbReference>
<feature type="domain" description="Protein kinase" evidence="7">
    <location>
        <begin position="45"/>
        <end position="305"/>
    </location>
</feature>
<evidence type="ECO:0000256" key="6">
    <source>
        <dbReference type="SAM" id="MobiDB-lite"/>
    </source>
</evidence>
<dbReference type="InterPro" id="IPR000719">
    <property type="entry name" value="Prot_kinase_dom"/>
</dbReference>
<dbReference type="InterPro" id="IPR017441">
    <property type="entry name" value="Protein_kinase_ATP_BS"/>
</dbReference>
<name>A0A518DHG7_9BACT</name>
<dbReference type="PROSITE" id="PS50011">
    <property type="entry name" value="PROTEIN_KINASE_DOM"/>
    <property type="match status" value="2"/>
</dbReference>
<dbReference type="GO" id="GO:0004674">
    <property type="term" value="F:protein serine/threonine kinase activity"/>
    <property type="evidence" value="ECO:0007669"/>
    <property type="project" value="UniProtKB-EC"/>
</dbReference>
<accession>A0A518DHG7</accession>
<dbReference type="PANTHER" id="PTHR43289">
    <property type="entry name" value="MITOGEN-ACTIVATED PROTEIN KINASE KINASE KINASE 20-RELATED"/>
    <property type="match status" value="1"/>
</dbReference>
<feature type="domain" description="Protein kinase" evidence="7">
    <location>
        <begin position="328"/>
        <end position="592"/>
    </location>
</feature>
<dbReference type="KEGG" id="pnd:Pla175_43300"/>
<keyword evidence="4 5" id="KW-0067">ATP-binding</keyword>
<evidence type="ECO:0000256" key="5">
    <source>
        <dbReference type="PROSITE-ProRule" id="PRU10141"/>
    </source>
</evidence>
<dbReference type="EMBL" id="CP036291">
    <property type="protein sequence ID" value="QDU90917.1"/>
    <property type="molecule type" value="Genomic_DNA"/>
</dbReference>
<dbReference type="GO" id="GO:0005524">
    <property type="term" value="F:ATP binding"/>
    <property type="evidence" value="ECO:0007669"/>
    <property type="project" value="UniProtKB-UniRule"/>
</dbReference>
<keyword evidence="1 8" id="KW-0808">Transferase</keyword>
<dbReference type="CDD" id="cd14014">
    <property type="entry name" value="STKc_PknB_like"/>
    <property type="match status" value="1"/>
</dbReference>
<feature type="binding site" evidence="5">
    <location>
        <position position="74"/>
    </location>
    <ligand>
        <name>ATP</name>
        <dbReference type="ChEBI" id="CHEBI:30616"/>
    </ligand>
</feature>
<keyword evidence="3 8" id="KW-0418">Kinase</keyword>
<keyword evidence="2 5" id="KW-0547">Nucleotide-binding</keyword>
<organism evidence="8 9">
    <name type="scientific">Pirellulimonas nuda</name>
    <dbReference type="NCBI Taxonomy" id="2528009"/>
    <lineage>
        <taxon>Bacteria</taxon>
        <taxon>Pseudomonadati</taxon>
        <taxon>Planctomycetota</taxon>
        <taxon>Planctomycetia</taxon>
        <taxon>Pirellulales</taxon>
        <taxon>Lacipirellulaceae</taxon>
        <taxon>Pirellulimonas</taxon>
    </lineage>
</organism>
<evidence type="ECO:0000313" key="8">
    <source>
        <dbReference type="EMBL" id="QDU90917.1"/>
    </source>
</evidence>
<keyword evidence="9" id="KW-1185">Reference proteome</keyword>